<keyword evidence="2" id="KW-1185">Reference proteome</keyword>
<dbReference type="EMBL" id="PXYL01000012">
    <property type="protein sequence ID" value="PSJ57834.1"/>
    <property type="molecule type" value="Genomic_DNA"/>
</dbReference>
<name>A0A2P7S5T4_9HYPH</name>
<gene>
    <name evidence="1" type="ORF">C7I85_20890</name>
</gene>
<evidence type="ECO:0008006" key="3">
    <source>
        <dbReference type="Google" id="ProtNLM"/>
    </source>
</evidence>
<dbReference type="Pfam" id="PF10649">
    <property type="entry name" value="DUF2478"/>
    <property type="match status" value="1"/>
</dbReference>
<dbReference type="Proteomes" id="UP000240653">
    <property type="component" value="Unassembled WGS sequence"/>
</dbReference>
<reference evidence="1 2" key="1">
    <citation type="submission" date="2018-03" db="EMBL/GenBank/DDBJ databases">
        <title>The draft genome of Mesorhizobium soli JCM 19897.</title>
        <authorList>
            <person name="Li L."/>
            <person name="Liu L."/>
            <person name="Liang L."/>
            <person name="Wang T."/>
            <person name="Zhang X."/>
        </authorList>
    </citation>
    <scope>NUCLEOTIDE SEQUENCE [LARGE SCALE GENOMIC DNA]</scope>
    <source>
        <strain evidence="1 2">JCM 19897</strain>
    </source>
</reference>
<accession>A0A2P7S5T4</accession>
<dbReference type="AlphaFoldDB" id="A0A2P7S5T4"/>
<dbReference type="RefSeq" id="WP_106725960.1">
    <property type="nucleotide sequence ID" value="NZ_PXYL01000012.1"/>
</dbReference>
<protein>
    <recommendedName>
        <fullName evidence="3">DUF2478 domain-containing protein</fullName>
    </recommendedName>
</protein>
<dbReference type="OrthoDB" id="5918880at2"/>
<dbReference type="InterPro" id="IPR018912">
    <property type="entry name" value="DUF2478"/>
</dbReference>
<sequence length="183" mass="19486">MEPTEKPIAVVQGALSAVIQQMFDALVGRWRPTLRIAGMIEEGHELTDWKRSDGGRLRSIVDGNCYPIFQDLGAGSMACQLEGSGAAAASEAVRRDIAAGCDLVVLSKFGKLEMGNEGLVPAFVAAMEAEVPILTSVSPMFRQAWADFADPLFVVLPAELEAVEAWLRAALSRRVVGAASLGL</sequence>
<comment type="caution">
    <text evidence="1">The sequence shown here is derived from an EMBL/GenBank/DDBJ whole genome shotgun (WGS) entry which is preliminary data.</text>
</comment>
<evidence type="ECO:0000313" key="1">
    <source>
        <dbReference type="EMBL" id="PSJ57834.1"/>
    </source>
</evidence>
<organism evidence="1 2">
    <name type="scientific">Pseudaminobacter soli</name>
    <name type="common">ex Li et al. 2025</name>
    <dbReference type="NCBI Taxonomy" id="1295366"/>
    <lineage>
        <taxon>Bacteria</taxon>
        <taxon>Pseudomonadati</taxon>
        <taxon>Pseudomonadota</taxon>
        <taxon>Alphaproteobacteria</taxon>
        <taxon>Hyphomicrobiales</taxon>
        <taxon>Phyllobacteriaceae</taxon>
        <taxon>Pseudaminobacter</taxon>
    </lineage>
</organism>
<evidence type="ECO:0000313" key="2">
    <source>
        <dbReference type="Proteomes" id="UP000240653"/>
    </source>
</evidence>
<proteinExistence type="predicted"/>